<comment type="catalytic activity">
    <reaction evidence="6">
        <text>D-alanyl-D-alanine + UDP-N-acetyl-alpha-D-muramoyl-L-alanyl-gamma-D-glutamyl-meso-2,6-diaminopimelate + ATP = UDP-N-acetyl-alpha-D-muramoyl-L-alanyl-gamma-D-glutamyl-meso-2,6-diaminopimeloyl-D-alanyl-D-alanine + ADP + phosphate + H(+)</text>
        <dbReference type="Rhea" id="RHEA:28374"/>
        <dbReference type="ChEBI" id="CHEBI:15378"/>
        <dbReference type="ChEBI" id="CHEBI:30616"/>
        <dbReference type="ChEBI" id="CHEBI:43474"/>
        <dbReference type="ChEBI" id="CHEBI:57822"/>
        <dbReference type="ChEBI" id="CHEBI:61386"/>
        <dbReference type="ChEBI" id="CHEBI:83905"/>
        <dbReference type="ChEBI" id="CHEBI:456216"/>
        <dbReference type="EC" id="6.3.2.10"/>
    </reaction>
</comment>
<dbReference type="OrthoDB" id="9801978at2"/>
<keyword evidence="2 6" id="KW-0132">Cell division</keyword>
<dbReference type="GO" id="GO:0047480">
    <property type="term" value="F:UDP-N-acetylmuramoyl-tripeptide-D-alanyl-D-alanine ligase activity"/>
    <property type="evidence" value="ECO:0007669"/>
    <property type="project" value="UniProtKB-EC"/>
</dbReference>
<dbReference type="InterPro" id="IPR005863">
    <property type="entry name" value="UDP-N-AcMur_synth"/>
</dbReference>
<dbReference type="Pfam" id="PF02875">
    <property type="entry name" value="Mur_ligase_C"/>
    <property type="match status" value="1"/>
</dbReference>
<keyword evidence="6" id="KW-0573">Peptidoglycan synthesis</keyword>
<comment type="subcellular location">
    <subcellularLocation>
        <location evidence="6">Cytoplasm</location>
    </subcellularLocation>
</comment>
<dbReference type="InterPro" id="IPR036615">
    <property type="entry name" value="Mur_ligase_C_dom_sf"/>
</dbReference>
<reference evidence="9 10" key="1">
    <citation type="submission" date="2020-07" db="EMBL/GenBank/DDBJ databases">
        <authorList>
            <person name="Feng H."/>
        </authorList>
    </citation>
    <scope>NUCLEOTIDE SEQUENCE [LARGE SCALE GENOMIC DNA]</scope>
    <source>
        <strain evidence="10">s-11</strain>
    </source>
</reference>
<dbReference type="SUPFAM" id="SSF53244">
    <property type="entry name" value="MurD-like peptide ligases, peptide-binding domain"/>
    <property type="match status" value="1"/>
</dbReference>
<dbReference type="EC" id="6.3.2.10" evidence="6"/>
<dbReference type="GO" id="GO:0071555">
    <property type="term" value="P:cell wall organization"/>
    <property type="evidence" value="ECO:0007669"/>
    <property type="project" value="UniProtKB-KW"/>
</dbReference>
<comment type="pathway">
    <text evidence="6">Cell wall biogenesis; peptidoglycan biosynthesis.</text>
</comment>
<dbReference type="GO" id="GO:0051301">
    <property type="term" value="P:cell division"/>
    <property type="evidence" value="ECO:0007669"/>
    <property type="project" value="UniProtKB-KW"/>
</dbReference>
<keyword evidence="5 6" id="KW-0131">Cell cycle</keyword>
<accession>A0A7W1XBZ5</accession>
<dbReference type="GO" id="GO:0005524">
    <property type="term" value="F:ATP binding"/>
    <property type="evidence" value="ECO:0007669"/>
    <property type="project" value="UniProtKB-KW"/>
</dbReference>
<proteinExistence type="predicted"/>
<keyword evidence="6" id="KW-0961">Cell wall biogenesis/degradation</keyword>
<dbReference type="InterPro" id="IPR013221">
    <property type="entry name" value="Mur_ligase_cen"/>
</dbReference>
<dbReference type="UniPathway" id="UPA00219"/>
<evidence type="ECO:0000313" key="9">
    <source>
        <dbReference type="EMBL" id="MBA4543758.1"/>
    </source>
</evidence>
<keyword evidence="4" id="KW-0067">ATP-binding</keyword>
<evidence type="ECO:0000259" key="8">
    <source>
        <dbReference type="Pfam" id="PF08245"/>
    </source>
</evidence>
<keyword evidence="1 9" id="KW-0436">Ligase</keyword>
<feature type="domain" description="Mur ligase C-terminal" evidence="7">
    <location>
        <begin position="322"/>
        <end position="447"/>
    </location>
</feature>
<evidence type="ECO:0000256" key="1">
    <source>
        <dbReference type="ARBA" id="ARBA00022598"/>
    </source>
</evidence>
<dbReference type="GO" id="GO:0008360">
    <property type="term" value="P:regulation of cell shape"/>
    <property type="evidence" value="ECO:0007669"/>
    <property type="project" value="UniProtKB-KW"/>
</dbReference>
<dbReference type="Gene3D" id="3.90.190.20">
    <property type="entry name" value="Mur ligase, C-terminal domain"/>
    <property type="match status" value="1"/>
</dbReference>
<dbReference type="SUPFAM" id="SSF53623">
    <property type="entry name" value="MurD-like peptide ligases, catalytic domain"/>
    <property type="match status" value="1"/>
</dbReference>
<evidence type="ECO:0000313" key="10">
    <source>
        <dbReference type="Proteomes" id="UP000530514"/>
    </source>
</evidence>
<dbReference type="AlphaFoldDB" id="A0A7W1XBZ5"/>
<dbReference type="InterPro" id="IPR051046">
    <property type="entry name" value="MurCDEF_CellWall_CoF430Synth"/>
</dbReference>
<keyword evidence="3" id="KW-0547">Nucleotide-binding</keyword>
<dbReference type="InterPro" id="IPR004101">
    <property type="entry name" value="Mur_ligase_C"/>
</dbReference>
<organism evidence="9 10">
    <name type="scientific">Thermoactinomyces daqus</name>
    <dbReference type="NCBI Taxonomy" id="1329516"/>
    <lineage>
        <taxon>Bacteria</taxon>
        <taxon>Bacillati</taxon>
        <taxon>Bacillota</taxon>
        <taxon>Bacilli</taxon>
        <taxon>Bacillales</taxon>
        <taxon>Thermoactinomycetaceae</taxon>
        <taxon>Thermoactinomyces</taxon>
    </lineage>
</organism>
<keyword evidence="6" id="KW-0133">Cell shape</keyword>
<protein>
    <recommendedName>
        <fullName evidence="6">UDP-N-acetylmuramoyl-tripeptide--D-alanyl-D-alanine ligase</fullName>
        <ecNumber evidence="6">6.3.2.10</ecNumber>
    </recommendedName>
</protein>
<comment type="function">
    <text evidence="6">Involved in cell wall formation. Catalyzes the final step in the synthesis of UDP-N-acetylmuramoyl-pentapeptide, the precursor of murein.</text>
</comment>
<dbReference type="Gene3D" id="3.40.1190.10">
    <property type="entry name" value="Mur-like, catalytic domain"/>
    <property type="match status" value="1"/>
</dbReference>
<evidence type="ECO:0000259" key="7">
    <source>
        <dbReference type="Pfam" id="PF02875"/>
    </source>
</evidence>
<dbReference type="EMBL" id="JACEIP010000021">
    <property type="protein sequence ID" value="MBA4543758.1"/>
    <property type="molecule type" value="Genomic_DNA"/>
</dbReference>
<evidence type="ECO:0000256" key="5">
    <source>
        <dbReference type="ARBA" id="ARBA00023306"/>
    </source>
</evidence>
<gene>
    <name evidence="9" type="ORF">H1164_12745</name>
</gene>
<feature type="domain" description="Mur ligase central" evidence="8">
    <location>
        <begin position="113"/>
        <end position="300"/>
    </location>
</feature>
<name>A0A7W1XBZ5_9BACL</name>
<dbReference type="Proteomes" id="UP000530514">
    <property type="component" value="Unassembled WGS sequence"/>
</dbReference>
<dbReference type="RefSeq" id="WP_033099895.1">
    <property type="nucleotide sequence ID" value="NZ_JACEIP010000021.1"/>
</dbReference>
<dbReference type="Pfam" id="PF08245">
    <property type="entry name" value="Mur_ligase_M"/>
    <property type="match status" value="1"/>
</dbReference>
<dbReference type="PANTHER" id="PTHR43024">
    <property type="entry name" value="UDP-N-ACETYLMURAMOYL-TRIPEPTIDE--D-ALANYL-D-ALANINE LIGASE"/>
    <property type="match status" value="1"/>
</dbReference>
<evidence type="ECO:0000256" key="6">
    <source>
        <dbReference type="RuleBase" id="RU004136"/>
    </source>
</evidence>
<dbReference type="GO" id="GO:0005737">
    <property type="term" value="C:cytoplasm"/>
    <property type="evidence" value="ECO:0007669"/>
    <property type="project" value="UniProtKB-SubCell"/>
</dbReference>
<dbReference type="GO" id="GO:0009252">
    <property type="term" value="P:peptidoglycan biosynthetic process"/>
    <property type="evidence" value="ECO:0007669"/>
    <property type="project" value="UniProtKB-UniPathway"/>
</dbReference>
<evidence type="ECO:0000256" key="2">
    <source>
        <dbReference type="ARBA" id="ARBA00022618"/>
    </source>
</evidence>
<dbReference type="NCBIfam" id="TIGR01143">
    <property type="entry name" value="murF"/>
    <property type="match status" value="1"/>
</dbReference>
<evidence type="ECO:0000256" key="4">
    <source>
        <dbReference type="ARBA" id="ARBA00022840"/>
    </source>
</evidence>
<keyword evidence="10" id="KW-1185">Reference proteome</keyword>
<dbReference type="InterPro" id="IPR036565">
    <property type="entry name" value="Mur-like_cat_sf"/>
</dbReference>
<comment type="caution">
    <text evidence="9">The sequence shown here is derived from an EMBL/GenBank/DDBJ whole genome shotgun (WGS) entry which is preliminary data.</text>
</comment>
<dbReference type="PANTHER" id="PTHR43024:SF1">
    <property type="entry name" value="UDP-N-ACETYLMURAMOYL-TRIPEPTIDE--D-ALANYL-D-ALANINE LIGASE"/>
    <property type="match status" value="1"/>
</dbReference>
<sequence length="460" mass="50912">MKTISLGKMAQVMDGTLIQANPAKLVQSVNFGNPKSLKPHQVYFFSRKVNWEKKQLPAIQRIKPIAVVLPPYVSSHALPKEVGLIRTRDAFAAFWKIAKWNWEQCKPLRVIGITGSAGKSTTTEMVASILKNHGPMVKTKDNLNTFVFLPSYLTRLNPNTKLLLLEMGMKSLNNIIRQCKIVKPEIGVITNVGEAHAGALGGIDLVVKAKQEMVDGVRPGGVLFLNADNARSRKLNLSRFKGTVYTFGIENPADIRGSNIHYTRTGMNFVASIGNESFPVWIPTFGTHNVYNALAAIGVAWAYGASKSEIQKGLATFQAPKMRLQFIRGRYGRILINDAWNANPTAMKAGLEVLKNVGGTRPKIAVLGNMLELGKYTRAAHELVGRYAATMELDQLITVGKYGRFIAKAAVESGMNKNKVFNFTKSSQLLRHLARSPKNAIIYFKASRNLHLEKIVKRLK</sequence>
<evidence type="ECO:0000256" key="3">
    <source>
        <dbReference type="ARBA" id="ARBA00022741"/>
    </source>
</evidence>